<name>A0A7U8C129_NEPCE</name>
<evidence type="ECO:0000313" key="3">
    <source>
        <dbReference type="Proteomes" id="UP000002171"/>
    </source>
</evidence>
<feature type="transmembrane region" description="Helical" evidence="1">
    <location>
        <begin position="200"/>
        <end position="216"/>
    </location>
</feature>
<keyword evidence="1" id="KW-0812">Transmembrane</keyword>
<dbReference type="EMBL" id="AAOW01000044">
    <property type="protein sequence ID" value="EAR59568.1"/>
    <property type="molecule type" value="Genomic_DNA"/>
</dbReference>
<gene>
    <name evidence="2" type="ORF">MED92_11644</name>
</gene>
<keyword evidence="1" id="KW-0472">Membrane</keyword>
<feature type="transmembrane region" description="Helical" evidence="1">
    <location>
        <begin position="72"/>
        <end position="90"/>
    </location>
</feature>
<evidence type="ECO:0000256" key="1">
    <source>
        <dbReference type="SAM" id="Phobius"/>
    </source>
</evidence>
<organism evidence="2 3">
    <name type="scientific">Neptuniibacter caesariensis</name>
    <dbReference type="NCBI Taxonomy" id="207954"/>
    <lineage>
        <taxon>Bacteria</taxon>
        <taxon>Pseudomonadati</taxon>
        <taxon>Pseudomonadota</taxon>
        <taxon>Gammaproteobacteria</taxon>
        <taxon>Oceanospirillales</taxon>
        <taxon>Oceanospirillaceae</taxon>
        <taxon>Neptuniibacter</taxon>
    </lineage>
</organism>
<accession>A0A7U8C129</accession>
<protein>
    <recommendedName>
        <fullName evidence="4">Zinc ribbon domain-containing protein</fullName>
    </recommendedName>
</protein>
<dbReference type="Proteomes" id="UP000002171">
    <property type="component" value="Unassembled WGS sequence"/>
</dbReference>
<feature type="transmembrane region" description="Helical" evidence="1">
    <location>
        <begin position="96"/>
        <end position="113"/>
    </location>
</feature>
<evidence type="ECO:0000313" key="2">
    <source>
        <dbReference type="EMBL" id="EAR59568.1"/>
    </source>
</evidence>
<sequence>MALVSCPECSNQVSDAAVSCPSCGHPMQPAQQKIATPQAKPKEDKKELFKAGGSNFVLDEIAAVSSVKTRNWVYLAIVLPIIIAIIAAWMKMEWPIAVGVTIAGMMIISIFHVDEGKIASTGNITDISENMDVVSQRYHDSISDGDLIIYKGRNTFVDMNFSINPERVAEFSQASSNSHIWLYAIGMIAIALGYELNTPLFYAAGAAIAVLGFMIRKASIEITGVGGAKVQLYTKANDVKRVLGDLTQSIESANKA</sequence>
<dbReference type="RefSeq" id="WP_007019983.1">
    <property type="nucleotide sequence ID" value="NZ_CH724125.1"/>
</dbReference>
<keyword evidence="1" id="KW-1133">Transmembrane helix</keyword>
<keyword evidence="3" id="KW-1185">Reference proteome</keyword>
<evidence type="ECO:0008006" key="4">
    <source>
        <dbReference type="Google" id="ProtNLM"/>
    </source>
</evidence>
<dbReference type="AlphaFoldDB" id="A0A7U8C129"/>
<proteinExistence type="predicted"/>
<feature type="transmembrane region" description="Helical" evidence="1">
    <location>
        <begin position="177"/>
        <end position="194"/>
    </location>
</feature>
<dbReference type="OrthoDB" id="8685152at2"/>
<reference evidence="2 3" key="1">
    <citation type="submission" date="2006-02" db="EMBL/GenBank/DDBJ databases">
        <authorList>
            <person name="Pinhassi J."/>
            <person name="Pedros-Alio C."/>
            <person name="Ferriera S."/>
            <person name="Johnson J."/>
            <person name="Kravitz S."/>
            <person name="Halpern A."/>
            <person name="Remington K."/>
            <person name="Beeson K."/>
            <person name="Tran B."/>
            <person name="Rogers Y.-H."/>
            <person name="Friedman R."/>
            <person name="Venter J.C."/>
        </authorList>
    </citation>
    <scope>NUCLEOTIDE SEQUENCE [LARGE SCALE GENOMIC DNA]</scope>
    <source>
        <strain evidence="2 3">MED92</strain>
    </source>
</reference>
<comment type="caution">
    <text evidence="2">The sequence shown here is derived from an EMBL/GenBank/DDBJ whole genome shotgun (WGS) entry which is preliminary data.</text>
</comment>